<keyword evidence="2" id="KW-0732">Signal</keyword>
<keyword evidence="4" id="KW-1185">Reference proteome</keyword>
<dbReference type="EMBL" id="OX465080">
    <property type="protein sequence ID" value="CAI9279727.1"/>
    <property type="molecule type" value="Genomic_DNA"/>
</dbReference>
<gene>
    <name evidence="3" type="ORF">LSALG_LOCUS19510</name>
</gene>
<sequence length="310" mass="34916">MNSTIAIFTTTFTYSLLLGFRLLMLEISVIQCSTSYEDTSPDCQHSTISYRMPMRFSITNKTPRSPEFNRHSSKSSRAPPPVDEETVKEVLSETPNHKHFFKIEDEPRKSTPRRSLHKIQDQHHNNLDDLNLSEICSTMSENVSTTTFEEENEVIRRRVTDRSPAKRRNQQQNSGELRAIRNSPVRGKQQSPGRIRSVGEINNRGSGFGSNGRQRPVSGTGQESRSRSPANRTTVRGGGGGARNVIGRSPSKRKTENSPGRFRSGLPERVPKPDLGSGIETEESNWVPPDRNDDESFENPLVSLECFIFL</sequence>
<evidence type="ECO:0000256" key="2">
    <source>
        <dbReference type="SAM" id="SignalP"/>
    </source>
</evidence>
<dbReference type="PANTHER" id="PTHR33871">
    <property type="entry name" value="OS05G0503100 PROTEIN-RELATED"/>
    <property type="match status" value="1"/>
</dbReference>
<reference evidence="3" key="1">
    <citation type="submission" date="2023-04" db="EMBL/GenBank/DDBJ databases">
        <authorList>
            <person name="Vijverberg K."/>
            <person name="Xiong W."/>
            <person name="Schranz E."/>
        </authorList>
    </citation>
    <scope>NUCLEOTIDE SEQUENCE</scope>
</reference>
<evidence type="ECO:0000313" key="3">
    <source>
        <dbReference type="EMBL" id="CAI9279727.1"/>
    </source>
</evidence>
<feature type="chain" id="PRO_5041464481" evidence="2">
    <location>
        <begin position="33"/>
        <end position="310"/>
    </location>
</feature>
<feature type="compositionally biased region" description="Basic and acidic residues" evidence="1">
    <location>
        <begin position="153"/>
        <end position="164"/>
    </location>
</feature>
<protein>
    <submittedName>
        <fullName evidence="3">Uncharacterized protein</fullName>
    </submittedName>
</protein>
<feature type="region of interest" description="Disordered" evidence="1">
    <location>
        <begin position="143"/>
        <end position="297"/>
    </location>
</feature>
<dbReference type="Proteomes" id="UP001177003">
    <property type="component" value="Chromosome 4"/>
</dbReference>
<feature type="region of interest" description="Disordered" evidence="1">
    <location>
        <begin position="59"/>
        <end position="125"/>
    </location>
</feature>
<name>A0AA35YTP6_LACSI</name>
<accession>A0AA35YTP6</accession>
<dbReference type="PANTHER" id="PTHR33871:SF1">
    <property type="entry name" value="OS05G0503100 PROTEIN"/>
    <property type="match status" value="1"/>
</dbReference>
<feature type="compositionally biased region" description="Polar residues" evidence="1">
    <location>
        <begin position="217"/>
        <end position="229"/>
    </location>
</feature>
<dbReference type="AlphaFoldDB" id="A0AA35YTP6"/>
<evidence type="ECO:0000256" key="1">
    <source>
        <dbReference type="SAM" id="MobiDB-lite"/>
    </source>
</evidence>
<feature type="signal peptide" evidence="2">
    <location>
        <begin position="1"/>
        <end position="32"/>
    </location>
</feature>
<proteinExistence type="predicted"/>
<evidence type="ECO:0000313" key="4">
    <source>
        <dbReference type="Proteomes" id="UP001177003"/>
    </source>
</evidence>
<organism evidence="3 4">
    <name type="scientific">Lactuca saligna</name>
    <name type="common">Willowleaf lettuce</name>
    <dbReference type="NCBI Taxonomy" id="75948"/>
    <lineage>
        <taxon>Eukaryota</taxon>
        <taxon>Viridiplantae</taxon>
        <taxon>Streptophyta</taxon>
        <taxon>Embryophyta</taxon>
        <taxon>Tracheophyta</taxon>
        <taxon>Spermatophyta</taxon>
        <taxon>Magnoliopsida</taxon>
        <taxon>eudicotyledons</taxon>
        <taxon>Gunneridae</taxon>
        <taxon>Pentapetalae</taxon>
        <taxon>asterids</taxon>
        <taxon>campanulids</taxon>
        <taxon>Asterales</taxon>
        <taxon>Asteraceae</taxon>
        <taxon>Cichorioideae</taxon>
        <taxon>Cichorieae</taxon>
        <taxon>Lactucinae</taxon>
        <taxon>Lactuca</taxon>
    </lineage>
</organism>